<dbReference type="Pfam" id="PF09827">
    <property type="entry name" value="CRISPR_Cas2"/>
    <property type="match status" value="1"/>
</dbReference>
<evidence type="ECO:0000313" key="10">
    <source>
        <dbReference type="EMBL" id="NMP57920.1"/>
    </source>
</evidence>
<dbReference type="GO" id="GO:0051607">
    <property type="term" value="P:defense response to virus"/>
    <property type="evidence" value="ECO:0007669"/>
    <property type="project" value="UniProtKB-UniRule"/>
</dbReference>
<comment type="function">
    <text evidence="9">CRISPR (clustered regularly interspaced short palindromic repeat), is an adaptive immune system that provides protection against mobile genetic elements (viruses, transposable elements and conjugative plasmids). CRISPR clusters contain sequences complementary to antecedent mobile elements and target invading nucleic acids. CRISPR clusters are transcribed and processed into CRISPR RNA (crRNA). Functions as a ssRNA-specific endoribonuclease. Involved in the integration of spacer DNA into the CRISPR cassette.</text>
</comment>
<dbReference type="GO" id="GO:0046872">
    <property type="term" value="F:metal ion binding"/>
    <property type="evidence" value="ECO:0007669"/>
    <property type="project" value="UniProtKB-UniRule"/>
</dbReference>
<reference evidence="10 13" key="2">
    <citation type="submission" date="2020-04" db="EMBL/GenBank/DDBJ databases">
        <authorList>
            <person name="Abaymova A."/>
            <person name="Teymurazov M."/>
            <person name="Tazyna O."/>
            <person name="Chatushin Y."/>
            <person name="Svetoch E."/>
            <person name="Pereligyn V."/>
            <person name="Pohylenko V."/>
            <person name="Platonov M."/>
            <person name="Kartsev N."/>
            <person name="Skryabin Y."/>
            <person name="Sizova A."/>
            <person name="Solomentsev V."/>
            <person name="Kislichkina A."/>
            <person name="Bogun A."/>
        </authorList>
    </citation>
    <scope>NUCLEOTIDE SEQUENCE [LARGE SCALE GENOMIC DNA]</scope>
    <source>
        <strain evidence="10">SCPM-O-B-8398</strain>
        <strain evidence="13">SCPM-O-B-8398 (E28)</strain>
    </source>
</reference>
<dbReference type="GO" id="GO:0043571">
    <property type="term" value="P:maintenance of CRISPR repeat elements"/>
    <property type="evidence" value="ECO:0007669"/>
    <property type="project" value="UniProtKB-UniRule"/>
</dbReference>
<keyword evidence="4 9" id="KW-0479">Metal-binding</keyword>
<keyword evidence="6 9" id="KW-0378">Hydrolase</keyword>
<dbReference type="SUPFAM" id="SSF143430">
    <property type="entry name" value="TTP0101/SSO1404-like"/>
    <property type="match status" value="1"/>
</dbReference>
<dbReference type="RefSeq" id="WP_023519019.1">
    <property type="nucleotide sequence ID" value="NZ_AP019810.1"/>
</dbReference>
<comment type="similarity">
    <text evidence="2 9">Belongs to the CRISPR-associated endoribonuclease Cas2 protein family.</text>
</comment>
<dbReference type="InterPro" id="IPR021127">
    <property type="entry name" value="CRISPR_associated_Cas2"/>
</dbReference>
<evidence type="ECO:0000256" key="9">
    <source>
        <dbReference type="HAMAP-Rule" id="MF_01471"/>
    </source>
</evidence>
<keyword evidence="3 9" id="KW-0540">Nuclease</keyword>
<feature type="binding site" evidence="9">
    <location>
        <position position="13"/>
    </location>
    <ligand>
        <name>Mg(2+)</name>
        <dbReference type="ChEBI" id="CHEBI:18420"/>
        <note>catalytic</note>
    </ligand>
</feature>
<comment type="caution">
    <text evidence="11">The sequence shown here is derived from an EMBL/GenBank/DDBJ whole genome shotgun (WGS) entry which is preliminary data.</text>
</comment>
<dbReference type="InterPro" id="IPR019199">
    <property type="entry name" value="Virulence_VapD/CRISPR_Cas2"/>
</dbReference>
<dbReference type="GO" id="GO:0016787">
    <property type="term" value="F:hydrolase activity"/>
    <property type="evidence" value="ECO:0007669"/>
    <property type="project" value="UniProtKB-KW"/>
</dbReference>
<evidence type="ECO:0000256" key="3">
    <source>
        <dbReference type="ARBA" id="ARBA00022722"/>
    </source>
</evidence>
<comment type="subunit">
    <text evidence="9">Homodimer, forms a heterotetramer with a Cas1 homodimer.</text>
</comment>
<evidence type="ECO:0000313" key="13">
    <source>
        <dbReference type="Proteomes" id="UP000557857"/>
    </source>
</evidence>
<dbReference type="EMBL" id="JABCAG010000011">
    <property type="protein sequence ID" value="NMP57920.1"/>
    <property type="molecule type" value="Genomic_DNA"/>
</dbReference>
<evidence type="ECO:0000313" key="11">
    <source>
        <dbReference type="EMBL" id="ONN44246.1"/>
    </source>
</evidence>
<evidence type="ECO:0000256" key="4">
    <source>
        <dbReference type="ARBA" id="ARBA00022723"/>
    </source>
</evidence>
<evidence type="ECO:0000313" key="12">
    <source>
        <dbReference type="Proteomes" id="UP000189299"/>
    </source>
</evidence>
<dbReference type="EMBL" id="MSTR01000002">
    <property type="protein sequence ID" value="ONN44246.1"/>
    <property type="molecule type" value="Genomic_DNA"/>
</dbReference>
<dbReference type="AlphaFoldDB" id="A0A1V2UL95"/>
<keyword evidence="8 9" id="KW-0051">Antiviral defense</keyword>
<evidence type="ECO:0000256" key="1">
    <source>
        <dbReference type="ARBA" id="ARBA00001946"/>
    </source>
</evidence>
<reference evidence="11 12" key="1">
    <citation type="submission" date="2016-12" db="EMBL/GenBank/DDBJ databases">
        <authorList>
            <person name="Song W.-J."/>
            <person name="Kurnit D.M."/>
        </authorList>
    </citation>
    <scope>NUCLEOTIDE SEQUENCE [LARGE SCALE GENOMIC DNA]</scope>
    <source>
        <strain evidence="11 12">CGB1038-1_S1</strain>
    </source>
</reference>
<dbReference type="OrthoDB" id="9791737at2"/>
<accession>A0A1V2UL95</accession>
<dbReference type="Proteomes" id="UP000189299">
    <property type="component" value="Unassembled WGS sequence"/>
</dbReference>
<comment type="cofactor">
    <cofactor evidence="1 9">
        <name>Mg(2+)</name>
        <dbReference type="ChEBI" id="CHEBI:18420"/>
    </cofactor>
</comment>
<dbReference type="EC" id="3.1.-.-" evidence="9"/>
<gene>
    <name evidence="9 10" type="primary">cas2</name>
    <name evidence="11" type="ORF">BTN92_02155</name>
    <name evidence="10" type="ORF">HI921_05470</name>
</gene>
<evidence type="ECO:0000256" key="5">
    <source>
        <dbReference type="ARBA" id="ARBA00022759"/>
    </source>
</evidence>
<keyword evidence="7 9" id="KW-0460">Magnesium</keyword>
<protein>
    <recommendedName>
        <fullName evidence="9">CRISPR-associated endoribonuclease Cas2</fullName>
        <ecNumber evidence="9">3.1.-.-</ecNumber>
    </recommendedName>
</protein>
<name>A0A1V2UL95_ENTMU</name>
<dbReference type="Proteomes" id="UP000557857">
    <property type="component" value="Unassembled WGS sequence"/>
</dbReference>
<proteinExistence type="inferred from homology"/>
<dbReference type="CDD" id="cd09638">
    <property type="entry name" value="Cas2_I_II_III"/>
    <property type="match status" value="1"/>
</dbReference>
<evidence type="ECO:0000256" key="2">
    <source>
        <dbReference type="ARBA" id="ARBA00009959"/>
    </source>
</evidence>
<evidence type="ECO:0000256" key="8">
    <source>
        <dbReference type="ARBA" id="ARBA00023118"/>
    </source>
</evidence>
<dbReference type="HAMAP" id="MF_01471">
    <property type="entry name" value="Cas2"/>
    <property type="match status" value="1"/>
</dbReference>
<organism evidence="11 12">
    <name type="scientific">Enterococcus mundtii</name>
    <dbReference type="NCBI Taxonomy" id="53346"/>
    <lineage>
        <taxon>Bacteria</taxon>
        <taxon>Bacillati</taxon>
        <taxon>Bacillota</taxon>
        <taxon>Bacilli</taxon>
        <taxon>Lactobacillales</taxon>
        <taxon>Enterococcaceae</taxon>
        <taxon>Enterococcus</taxon>
    </lineage>
</organism>
<sequence length="114" mass="13432">MSYRYMRMILMFDMPTETVDDRKAYRRFRKFLISEGFIMHQFSVYSKLLLNNTANQVMIGRLKGNNPKKGLITILTVTEKQFGRMIYLTGEKDQSIGNLDDRVIFLGEEFNDES</sequence>
<keyword evidence="5 9" id="KW-0255">Endonuclease</keyword>
<dbReference type="GO" id="GO:0004521">
    <property type="term" value="F:RNA endonuclease activity"/>
    <property type="evidence" value="ECO:0007669"/>
    <property type="project" value="InterPro"/>
</dbReference>
<evidence type="ECO:0000256" key="6">
    <source>
        <dbReference type="ARBA" id="ARBA00022801"/>
    </source>
</evidence>
<evidence type="ECO:0000256" key="7">
    <source>
        <dbReference type="ARBA" id="ARBA00022842"/>
    </source>
</evidence>
<dbReference type="NCBIfam" id="TIGR01573">
    <property type="entry name" value="cas2"/>
    <property type="match status" value="1"/>
</dbReference>